<comment type="caution">
    <text evidence="3">The sequence shown here is derived from an EMBL/GenBank/DDBJ whole genome shotgun (WGS) entry which is preliminary data.</text>
</comment>
<accession>A0ABN2KG45</accession>
<keyword evidence="4" id="KW-1185">Reference proteome</keyword>
<protein>
    <submittedName>
        <fullName evidence="3">DUF3180 domain-containing protein</fullName>
    </submittedName>
</protein>
<name>A0ABN2KG45_9ACTN</name>
<gene>
    <name evidence="3" type="ORF">GCM10009681_26520</name>
</gene>
<evidence type="ECO:0000313" key="4">
    <source>
        <dbReference type="Proteomes" id="UP001500655"/>
    </source>
</evidence>
<evidence type="ECO:0000313" key="3">
    <source>
        <dbReference type="EMBL" id="GAA1754097.1"/>
    </source>
</evidence>
<keyword evidence="2" id="KW-0812">Transmembrane</keyword>
<feature type="transmembrane region" description="Helical" evidence="2">
    <location>
        <begin position="139"/>
        <end position="159"/>
    </location>
</feature>
<keyword evidence="2" id="KW-0472">Membrane</keyword>
<evidence type="ECO:0000256" key="1">
    <source>
        <dbReference type="SAM" id="MobiDB-lite"/>
    </source>
</evidence>
<feature type="transmembrane region" description="Helical" evidence="2">
    <location>
        <begin position="57"/>
        <end position="76"/>
    </location>
</feature>
<dbReference type="Proteomes" id="UP001500655">
    <property type="component" value="Unassembled WGS sequence"/>
</dbReference>
<dbReference type="InterPro" id="IPR021517">
    <property type="entry name" value="DUF3180"/>
</dbReference>
<dbReference type="Pfam" id="PF11377">
    <property type="entry name" value="DUF3180"/>
    <property type="match status" value="1"/>
</dbReference>
<dbReference type="EMBL" id="BAAALS010000011">
    <property type="protein sequence ID" value="GAA1754097.1"/>
    <property type="molecule type" value="Genomic_DNA"/>
</dbReference>
<proteinExistence type="predicted"/>
<feature type="region of interest" description="Disordered" evidence="1">
    <location>
        <begin position="1"/>
        <end position="27"/>
    </location>
</feature>
<reference evidence="3 4" key="1">
    <citation type="journal article" date="2019" name="Int. J. Syst. Evol. Microbiol.">
        <title>The Global Catalogue of Microorganisms (GCM) 10K type strain sequencing project: providing services to taxonomists for standard genome sequencing and annotation.</title>
        <authorList>
            <consortium name="The Broad Institute Genomics Platform"/>
            <consortium name="The Broad Institute Genome Sequencing Center for Infectious Disease"/>
            <person name="Wu L."/>
            <person name="Ma J."/>
        </authorList>
    </citation>
    <scope>NUCLEOTIDE SEQUENCE [LARGE SCALE GENOMIC DNA]</scope>
    <source>
        <strain evidence="3 4">JCM 13249</strain>
    </source>
</reference>
<feature type="transmembrane region" description="Helical" evidence="2">
    <location>
        <begin position="32"/>
        <end position="51"/>
    </location>
</feature>
<evidence type="ECO:0000256" key="2">
    <source>
        <dbReference type="SAM" id="Phobius"/>
    </source>
</evidence>
<organism evidence="3 4">
    <name type="scientific">Luedemannella helvata</name>
    <dbReference type="NCBI Taxonomy" id="349315"/>
    <lineage>
        <taxon>Bacteria</taxon>
        <taxon>Bacillati</taxon>
        <taxon>Actinomycetota</taxon>
        <taxon>Actinomycetes</taxon>
        <taxon>Micromonosporales</taxon>
        <taxon>Micromonosporaceae</taxon>
        <taxon>Luedemannella</taxon>
    </lineage>
</organism>
<dbReference type="RefSeq" id="WP_344080895.1">
    <property type="nucleotide sequence ID" value="NZ_BAAALS010000011.1"/>
</dbReference>
<feature type="transmembrane region" description="Helical" evidence="2">
    <location>
        <begin position="97"/>
        <end position="127"/>
    </location>
</feature>
<feature type="compositionally biased region" description="Polar residues" evidence="1">
    <location>
        <begin position="18"/>
        <end position="27"/>
    </location>
</feature>
<sequence>MSTREPGKPPSDAGRPNGSPQPSLRPTSPGTLVVAGLASAALAWIVINRFYGDLPSLNWLPGVTLAALAVVEAVAARNTKVRIDRKPGTPRVDPLLVARWVVLAKASSLAGAIFGGAYGGVAVWALIERGTLRVADENLMPAIAGLVGGLALVAAALWLEHSCRVPPSPDDEESTHTP</sequence>
<keyword evidence="2" id="KW-1133">Transmembrane helix</keyword>